<name>A0A6J5K6M3_9BURK</name>
<dbReference type="InterPro" id="IPR001041">
    <property type="entry name" value="2Fe-2S_ferredoxin-type"/>
</dbReference>
<dbReference type="AlphaFoldDB" id="A0A6J5K6M3"/>
<dbReference type="GO" id="GO:0004497">
    <property type="term" value="F:monooxygenase activity"/>
    <property type="evidence" value="ECO:0007669"/>
    <property type="project" value="UniProtKB-KW"/>
</dbReference>
<protein>
    <submittedName>
        <fullName evidence="2">Toluene-4-sulfonate monooxygenase system reductase subunit TsaB1</fullName>
        <ecNumber evidence="2">1.5.1.-</ecNumber>
    </submittedName>
</protein>
<dbReference type="SUPFAM" id="SSF52343">
    <property type="entry name" value="Ferredoxin reductase-like, C-terminal NADP-linked domain"/>
    <property type="match status" value="1"/>
</dbReference>
<evidence type="ECO:0000313" key="3">
    <source>
        <dbReference type="Proteomes" id="UP000494102"/>
    </source>
</evidence>
<dbReference type="Pfam" id="PF00111">
    <property type="entry name" value="Fer2"/>
    <property type="match status" value="1"/>
</dbReference>
<dbReference type="Proteomes" id="UP000494102">
    <property type="component" value="Unassembled WGS sequence"/>
</dbReference>
<organism evidence="2 3">
    <name type="scientific">Paraburkholderia phenoliruptrix</name>
    <dbReference type="NCBI Taxonomy" id="252970"/>
    <lineage>
        <taxon>Bacteria</taxon>
        <taxon>Pseudomonadati</taxon>
        <taxon>Pseudomonadota</taxon>
        <taxon>Betaproteobacteria</taxon>
        <taxon>Burkholderiales</taxon>
        <taxon>Burkholderiaceae</taxon>
        <taxon>Paraburkholderia</taxon>
    </lineage>
</organism>
<proteinExistence type="predicted"/>
<dbReference type="InterPro" id="IPR039261">
    <property type="entry name" value="FNR_nucleotide-bd"/>
</dbReference>
<gene>
    <name evidence="2" type="primary">tsaB1</name>
    <name evidence="2" type="ORF">LMG9964_02226</name>
</gene>
<dbReference type="PROSITE" id="PS51085">
    <property type="entry name" value="2FE2S_FER_2"/>
    <property type="match status" value="1"/>
</dbReference>
<evidence type="ECO:0000313" key="2">
    <source>
        <dbReference type="EMBL" id="CAB4048585.1"/>
    </source>
</evidence>
<dbReference type="EC" id="1.5.1.-" evidence="2"/>
<sequence length="140" mass="15422">MHLNEDGYCCGTGGLMEVVMDGAHEIGMESGCIHFERFEAPVDAPSASSIEDRAYKVTLARQGTECIAEPSESIVDRLERHGICPPFSCRQGLCRSCEVTLISGEVEHRDYVLTNEERNEGRSLMICVSRATIAEIVIDL</sequence>
<dbReference type="InterPro" id="IPR012675">
    <property type="entry name" value="Beta-grasp_dom_sf"/>
</dbReference>
<accession>A0A6J5K6M3</accession>
<dbReference type="Gene3D" id="3.10.20.30">
    <property type="match status" value="1"/>
</dbReference>
<evidence type="ECO:0000259" key="1">
    <source>
        <dbReference type="PROSITE" id="PS51085"/>
    </source>
</evidence>
<dbReference type="PANTHER" id="PTHR30212:SF2">
    <property type="entry name" value="PROTEIN YIIM"/>
    <property type="match status" value="1"/>
</dbReference>
<dbReference type="SUPFAM" id="SSF54292">
    <property type="entry name" value="2Fe-2S ferredoxin-like"/>
    <property type="match status" value="1"/>
</dbReference>
<dbReference type="InterPro" id="IPR052353">
    <property type="entry name" value="Benzoxazolinone_Detox_Enz"/>
</dbReference>
<dbReference type="CDD" id="cd00207">
    <property type="entry name" value="fer2"/>
    <property type="match status" value="1"/>
</dbReference>
<reference evidence="2 3" key="1">
    <citation type="submission" date="2020-04" db="EMBL/GenBank/DDBJ databases">
        <authorList>
            <person name="De Canck E."/>
        </authorList>
    </citation>
    <scope>NUCLEOTIDE SEQUENCE [LARGE SCALE GENOMIC DNA]</scope>
    <source>
        <strain evidence="2 3">LMG 9964</strain>
    </source>
</reference>
<dbReference type="EMBL" id="CADILN010000002">
    <property type="protein sequence ID" value="CAB4048585.1"/>
    <property type="molecule type" value="Genomic_DNA"/>
</dbReference>
<keyword evidence="2" id="KW-0503">Monooxygenase</keyword>
<keyword evidence="2" id="KW-0560">Oxidoreductase</keyword>
<dbReference type="InterPro" id="IPR036010">
    <property type="entry name" value="2Fe-2S_ferredoxin-like_sf"/>
</dbReference>
<feature type="domain" description="2Fe-2S ferredoxin-type" evidence="1">
    <location>
        <begin position="55"/>
        <end position="140"/>
    </location>
</feature>
<dbReference type="GO" id="GO:0051536">
    <property type="term" value="F:iron-sulfur cluster binding"/>
    <property type="evidence" value="ECO:0007669"/>
    <property type="project" value="InterPro"/>
</dbReference>
<dbReference type="PANTHER" id="PTHR30212">
    <property type="entry name" value="PROTEIN YIIM"/>
    <property type="match status" value="1"/>
</dbReference>